<dbReference type="EMBL" id="MHIE01000021">
    <property type="protein sequence ID" value="OGY45392.1"/>
    <property type="molecule type" value="Genomic_DNA"/>
</dbReference>
<dbReference type="CDD" id="cd08010">
    <property type="entry name" value="MltG_like"/>
    <property type="match status" value="1"/>
</dbReference>
<evidence type="ECO:0000256" key="1">
    <source>
        <dbReference type="ARBA" id="ARBA00022475"/>
    </source>
</evidence>
<evidence type="ECO:0000256" key="2">
    <source>
        <dbReference type="ARBA" id="ARBA00022692"/>
    </source>
</evidence>
<keyword evidence="2 7" id="KW-0812">Transmembrane</keyword>
<comment type="caution">
    <text evidence="8">The sequence shown here is derived from an EMBL/GenBank/DDBJ whole genome shotgun (WGS) entry which is preliminary data.</text>
</comment>
<dbReference type="EC" id="4.2.2.29" evidence="7"/>
<dbReference type="GO" id="GO:0071555">
    <property type="term" value="P:cell wall organization"/>
    <property type="evidence" value="ECO:0007669"/>
    <property type="project" value="UniProtKB-KW"/>
</dbReference>
<dbReference type="STRING" id="1797535.A2744_04275"/>
<evidence type="ECO:0000256" key="7">
    <source>
        <dbReference type="HAMAP-Rule" id="MF_02065"/>
    </source>
</evidence>
<keyword evidence="5 7" id="KW-0456">Lyase</keyword>
<organism evidence="8 9">
    <name type="scientific">Candidatus Buchananbacteria bacterium RIFCSPHIGHO2_01_FULL_44_11</name>
    <dbReference type="NCBI Taxonomy" id="1797535"/>
    <lineage>
        <taxon>Bacteria</taxon>
        <taxon>Candidatus Buchananiibacteriota</taxon>
    </lineage>
</organism>
<dbReference type="HAMAP" id="MF_02065">
    <property type="entry name" value="MltG"/>
    <property type="match status" value="1"/>
</dbReference>
<sequence length="345" mass="39056">MINFLPGKLKKKNKGKALLLFIFFLLAVWVYYLYSLNMPVSSDAELKSFTVTSGQGSRDISRELKQNNFIRRPLVFQFYVWQQGISSKLKSGEYFLAPNLSTKEIADALFAGPGQTKEKTLTFIEGWNLSDFANYLENQGIVKSRDFLTAVQKKADFWNEYEILADKPKNLDLEGYLFPDTYRVYSDTTAEEIVKKMFDNMSSKLTAELRAEIKRQGKTIHEILTLASIIEKEVSSDKDRKLVADIFYKRLDAGVALQADSAVNYVTGKSTPRASAQDLAKESPYNTYRYRGLPPGPIASPGLSAILAAVYPTANPYWYFLTTPAGQAIYSKTFEEHVANKAKYY</sequence>
<dbReference type="PANTHER" id="PTHR30518">
    <property type="entry name" value="ENDOLYTIC MUREIN TRANSGLYCOSYLASE"/>
    <property type="match status" value="1"/>
</dbReference>
<evidence type="ECO:0000313" key="9">
    <source>
        <dbReference type="Proteomes" id="UP000178240"/>
    </source>
</evidence>
<name>A0A1G1XZF1_9BACT</name>
<comment type="similarity">
    <text evidence="7">Belongs to the transglycosylase MltG family.</text>
</comment>
<gene>
    <name evidence="7" type="primary">mltG</name>
    <name evidence="8" type="ORF">A2744_04275</name>
</gene>
<keyword evidence="6 7" id="KW-0961">Cell wall biogenesis/degradation</keyword>
<dbReference type="GO" id="GO:0008932">
    <property type="term" value="F:lytic endotransglycosylase activity"/>
    <property type="evidence" value="ECO:0007669"/>
    <property type="project" value="UniProtKB-UniRule"/>
</dbReference>
<dbReference type="GO" id="GO:0005886">
    <property type="term" value="C:plasma membrane"/>
    <property type="evidence" value="ECO:0007669"/>
    <property type="project" value="UniProtKB-SubCell"/>
</dbReference>
<keyword evidence="1 7" id="KW-1003">Cell membrane</keyword>
<dbReference type="NCBIfam" id="TIGR00247">
    <property type="entry name" value="endolytic transglycosylase MltG"/>
    <property type="match status" value="1"/>
</dbReference>
<dbReference type="InterPro" id="IPR003770">
    <property type="entry name" value="MLTG-like"/>
</dbReference>
<evidence type="ECO:0000256" key="6">
    <source>
        <dbReference type="ARBA" id="ARBA00023316"/>
    </source>
</evidence>
<proteinExistence type="inferred from homology"/>
<comment type="function">
    <text evidence="7">Functions as a peptidoglycan terminase that cleaves nascent peptidoglycan strands endolytically to terminate their elongation.</text>
</comment>
<keyword evidence="4 7" id="KW-0472">Membrane</keyword>
<evidence type="ECO:0000256" key="4">
    <source>
        <dbReference type="ARBA" id="ARBA00023136"/>
    </source>
</evidence>
<feature type="site" description="Important for catalytic activity" evidence="7">
    <location>
        <position position="233"/>
    </location>
</feature>
<protein>
    <recommendedName>
        <fullName evidence="7">Endolytic murein transglycosylase</fullName>
        <ecNumber evidence="7">4.2.2.29</ecNumber>
    </recommendedName>
    <alternativeName>
        <fullName evidence="7">Peptidoglycan lytic transglycosylase</fullName>
    </alternativeName>
    <alternativeName>
        <fullName evidence="7">Peptidoglycan polymerization terminase</fullName>
    </alternativeName>
</protein>
<comment type="subcellular location">
    <subcellularLocation>
        <location evidence="7">Cell membrane</location>
        <topology evidence="7">Single-pass membrane protein</topology>
    </subcellularLocation>
</comment>
<accession>A0A1G1XZF1</accession>
<keyword evidence="3 7" id="KW-1133">Transmembrane helix</keyword>
<dbReference type="Pfam" id="PF02618">
    <property type="entry name" value="YceG"/>
    <property type="match status" value="1"/>
</dbReference>
<feature type="transmembrane region" description="Helical" evidence="7">
    <location>
        <begin position="17"/>
        <end position="34"/>
    </location>
</feature>
<dbReference type="AlphaFoldDB" id="A0A1G1XZF1"/>
<comment type="catalytic activity">
    <reaction evidence="7">
        <text>a peptidoglycan chain = a peptidoglycan chain with N-acetyl-1,6-anhydromuramyl-[peptide] at the reducing end + a peptidoglycan chain with N-acetylglucosamine at the non-reducing end.</text>
        <dbReference type="EC" id="4.2.2.29"/>
    </reaction>
</comment>
<dbReference type="GO" id="GO:0009252">
    <property type="term" value="P:peptidoglycan biosynthetic process"/>
    <property type="evidence" value="ECO:0007669"/>
    <property type="project" value="UniProtKB-UniRule"/>
</dbReference>
<dbReference type="PANTHER" id="PTHR30518:SF2">
    <property type="entry name" value="ENDOLYTIC MUREIN TRANSGLYCOSYLASE"/>
    <property type="match status" value="1"/>
</dbReference>
<dbReference type="Gene3D" id="3.30.1490.480">
    <property type="entry name" value="Endolytic murein transglycosylase"/>
    <property type="match status" value="1"/>
</dbReference>
<evidence type="ECO:0000256" key="3">
    <source>
        <dbReference type="ARBA" id="ARBA00022989"/>
    </source>
</evidence>
<reference evidence="8 9" key="1">
    <citation type="journal article" date="2016" name="Nat. Commun.">
        <title>Thousands of microbial genomes shed light on interconnected biogeochemical processes in an aquifer system.</title>
        <authorList>
            <person name="Anantharaman K."/>
            <person name="Brown C.T."/>
            <person name="Hug L.A."/>
            <person name="Sharon I."/>
            <person name="Castelle C.J."/>
            <person name="Probst A.J."/>
            <person name="Thomas B.C."/>
            <person name="Singh A."/>
            <person name="Wilkins M.J."/>
            <person name="Karaoz U."/>
            <person name="Brodie E.L."/>
            <person name="Williams K.H."/>
            <person name="Hubbard S.S."/>
            <person name="Banfield J.F."/>
        </authorList>
    </citation>
    <scope>NUCLEOTIDE SEQUENCE [LARGE SCALE GENOMIC DNA]</scope>
</reference>
<evidence type="ECO:0000313" key="8">
    <source>
        <dbReference type="EMBL" id="OGY45392.1"/>
    </source>
</evidence>
<dbReference type="Proteomes" id="UP000178240">
    <property type="component" value="Unassembled WGS sequence"/>
</dbReference>
<evidence type="ECO:0000256" key="5">
    <source>
        <dbReference type="ARBA" id="ARBA00023239"/>
    </source>
</evidence>